<feature type="transmembrane region" description="Helical" evidence="2">
    <location>
        <begin position="388"/>
        <end position="414"/>
    </location>
</feature>
<dbReference type="AlphaFoldDB" id="A0A8H3AQ15"/>
<evidence type="ECO:0000313" key="3">
    <source>
        <dbReference type="EMBL" id="CAE6432928.1"/>
    </source>
</evidence>
<keyword evidence="2" id="KW-1133">Transmembrane helix</keyword>
<comment type="caution">
    <text evidence="3">The sequence shown here is derived from an EMBL/GenBank/DDBJ whole genome shotgun (WGS) entry which is preliminary data.</text>
</comment>
<evidence type="ECO:0000256" key="2">
    <source>
        <dbReference type="SAM" id="Phobius"/>
    </source>
</evidence>
<proteinExistence type="predicted"/>
<organism evidence="3 4">
    <name type="scientific">Rhizoctonia solani</name>
    <dbReference type="NCBI Taxonomy" id="456999"/>
    <lineage>
        <taxon>Eukaryota</taxon>
        <taxon>Fungi</taxon>
        <taxon>Dikarya</taxon>
        <taxon>Basidiomycota</taxon>
        <taxon>Agaricomycotina</taxon>
        <taxon>Agaricomycetes</taxon>
        <taxon>Cantharellales</taxon>
        <taxon>Ceratobasidiaceae</taxon>
        <taxon>Rhizoctonia</taxon>
    </lineage>
</organism>
<accession>A0A8H3AQ15</accession>
<sequence>MFQIPSLEYNLSHPHPKGHLFLIATIVIFILTLPVLILVNLVTQGSELVPSLQSEFQPNKTLLEGWWGASRLPGLLSPKPPRCQPKDIGRGDAFRLTTSLFDYTVMSTLNKSDETGASEVQQQIRPEYRGQSFSKCGVNSARFDYSLFEQAQSVMIGVFCQDFPKSPVNVSMQTTMTFAWELSKDFIGQYYGPGLDLLNLNDTNPSDYRKVVLATLQVISTDSLTIMHRPHLSNPAGSMRVAFGVDPATGRFWDIASTLTYVNGTQPDGYPVEARIYVPSIINLVTVAISAVNLDLGSPTPNLFRNASRLSALISPNLPPQGIDPADWAEGSQTFYYGNLTSQYQTWAQKLLDGKPVQIGSLTGLPEQSVMATSYLCPSYQTKPMNSFLSSVFVGSATMTLSVWGIWMFFTAFLAKKLMAPRVECQCEDCKERAKQAQSTSRENQGKPGILAKLLVFVGVKQRAEPANAGDEERVNSDSVTNDEASQSGRPTHSKYASYDKSSTIAEMEK</sequence>
<feature type="compositionally biased region" description="Polar residues" evidence="1">
    <location>
        <begin position="500"/>
        <end position="510"/>
    </location>
</feature>
<keyword evidence="2" id="KW-0472">Membrane</keyword>
<reference evidence="3" key="1">
    <citation type="submission" date="2021-01" db="EMBL/GenBank/DDBJ databases">
        <authorList>
            <person name="Kaushik A."/>
        </authorList>
    </citation>
    <scope>NUCLEOTIDE SEQUENCE</scope>
    <source>
        <strain evidence="3">AG6-10EEA</strain>
    </source>
</reference>
<evidence type="ECO:0000256" key="1">
    <source>
        <dbReference type="SAM" id="MobiDB-lite"/>
    </source>
</evidence>
<feature type="transmembrane region" description="Helical" evidence="2">
    <location>
        <begin position="20"/>
        <end position="42"/>
    </location>
</feature>
<feature type="region of interest" description="Disordered" evidence="1">
    <location>
        <begin position="465"/>
        <end position="510"/>
    </location>
</feature>
<gene>
    <name evidence="3" type="ORF">RDB_LOCUS26253</name>
</gene>
<keyword evidence="2" id="KW-0812">Transmembrane</keyword>
<name>A0A8H3AQ15_9AGAM</name>
<dbReference type="Proteomes" id="UP000663853">
    <property type="component" value="Unassembled WGS sequence"/>
</dbReference>
<feature type="compositionally biased region" description="Polar residues" evidence="1">
    <location>
        <begin position="477"/>
        <end position="491"/>
    </location>
</feature>
<dbReference type="EMBL" id="CAJMXA010000492">
    <property type="protein sequence ID" value="CAE6432928.1"/>
    <property type="molecule type" value="Genomic_DNA"/>
</dbReference>
<protein>
    <recommendedName>
        <fullName evidence="5">Transmembrane protein</fullName>
    </recommendedName>
</protein>
<evidence type="ECO:0008006" key="5">
    <source>
        <dbReference type="Google" id="ProtNLM"/>
    </source>
</evidence>
<evidence type="ECO:0000313" key="4">
    <source>
        <dbReference type="Proteomes" id="UP000663853"/>
    </source>
</evidence>